<keyword evidence="6" id="KW-0804">Transcription</keyword>
<dbReference type="GO" id="GO:0008270">
    <property type="term" value="F:zinc ion binding"/>
    <property type="evidence" value="ECO:0007669"/>
    <property type="project" value="UniProtKB-KW"/>
</dbReference>
<comment type="subcellular location">
    <subcellularLocation>
        <location evidence="1">Nucleus</location>
    </subcellularLocation>
</comment>
<gene>
    <name evidence="11" type="ORF">CANTEDRAFT_137034</name>
</gene>
<evidence type="ECO:0000259" key="10">
    <source>
        <dbReference type="PROSITE" id="PS50114"/>
    </source>
</evidence>
<dbReference type="GO" id="GO:0005634">
    <property type="term" value="C:nucleus"/>
    <property type="evidence" value="ECO:0007669"/>
    <property type="project" value="UniProtKB-SubCell"/>
</dbReference>
<keyword evidence="4" id="KW-0862">Zinc</keyword>
<protein>
    <recommendedName>
        <fullName evidence="10">GATA-type domain-containing protein</fullName>
    </recommendedName>
</protein>
<dbReference type="EMBL" id="GL996528">
    <property type="protein sequence ID" value="EGV60555.1"/>
    <property type="molecule type" value="Genomic_DNA"/>
</dbReference>
<dbReference type="PROSITE" id="PS50114">
    <property type="entry name" value="GATA_ZN_FINGER_2"/>
    <property type="match status" value="1"/>
</dbReference>
<keyword evidence="7" id="KW-0539">Nucleus</keyword>
<organism evidence="12">
    <name type="scientific">Candida tenuis (strain ATCC 10573 / BCRC 21748 / CBS 615 / JCM 9827 / NBRC 10315 / NRRL Y-1498 / VKM Y-70)</name>
    <name type="common">Yeast</name>
    <name type="synonym">Yamadazyma tenuis</name>
    <dbReference type="NCBI Taxonomy" id="590646"/>
    <lineage>
        <taxon>Eukaryota</taxon>
        <taxon>Fungi</taxon>
        <taxon>Dikarya</taxon>
        <taxon>Ascomycota</taxon>
        <taxon>Saccharomycotina</taxon>
        <taxon>Pichiomycetes</taxon>
        <taxon>Debaryomycetaceae</taxon>
        <taxon>Yamadazyma</taxon>
    </lineage>
</organism>
<dbReference type="GO" id="GO:0000122">
    <property type="term" value="P:negative regulation of transcription by RNA polymerase II"/>
    <property type="evidence" value="ECO:0007669"/>
    <property type="project" value="TreeGrafter"/>
</dbReference>
<evidence type="ECO:0000256" key="9">
    <source>
        <dbReference type="SAM" id="MobiDB-lite"/>
    </source>
</evidence>
<evidence type="ECO:0000313" key="11">
    <source>
        <dbReference type="EMBL" id="EGV60555.1"/>
    </source>
</evidence>
<dbReference type="GO" id="GO:0045944">
    <property type="term" value="P:positive regulation of transcription by RNA polymerase II"/>
    <property type="evidence" value="ECO:0007669"/>
    <property type="project" value="TreeGrafter"/>
</dbReference>
<proteinExistence type="predicted"/>
<keyword evidence="2" id="KW-0479">Metal-binding</keyword>
<evidence type="ECO:0000313" key="12">
    <source>
        <dbReference type="Proteomes" id="UP000000707"/>
    </source>
</evidence>
<feature type="region of interest" description="Disordered" evidence="9">
    <location>
        <begin position="258"/>
        <end position="323"/>
    </location>
</feature>
<dbReference type="OrthoDB" id="515401at2759"/>
<dbReference type="Proteomes" id="UP000000707">
    <property type="component" value="Unassembled WGS sequence"/>
</dbReference>
<evidence type="ECO:0000256" key="3">
    <source>
        <dbReference type="ARBA" id="ARBA00022771"/>
    </source>
</evidence>
<evidence type="ECO:0000256" key="2">
    <source>
        <dbReference type="ARBA" id="ARBA00022723"/>
    </source>
</evidence>
<evidence type="ECO:0000256" key="6">
    <source>
        <dbReference type="ARBA" id="ARBA00023163"/>
    </source>
</evidence>
<dbReference type="SMART" id="SM00401">
    <property type="entry name" value="ZnF_GATA"/>
    <property type="match status" value="1"/>
</dbReference>
<feature type="compositionally biased region" description="Polar residues" evidence="9">
    <location>
        <begin position="299"/>
        <end position="323"/>
    </location>
</feature>
<keyword evidence="3 8" id="KW-0863">Zinc-finger</keyword>
<dbReference type="PANTHER" id="PTHR10071:SF281">
    <property type="entry name" value="BOX A-BINDING FACTOR-RELATED"/>
    <property type="match status" value="1"/>
</dbReference>
<keyword evidence="12" id="KW-1185">Reference proteome</keyword>
<sequence>MPTKSKFTYKPMEKNSSINVKDLVDDMDNSSINIFKMYQRKHYLPYNKRISNMAWRIQNRKVLSSRRPSDPTCEDFDYVAHIRRIGQRDEFATTGARPINPSPPSLSYPHGGSNHGGSILSTSAGSAGTVSAAPPFKNSPPESLKSNRNFLSSYINSLESSLKNDYKLNDFDTASSAFPAAGPSTTSNSFQSITPPKSVGSKKSPGEEVAFGGPKKLLQCSNCQTKTTPLWRKSNNGDLLCNACGLFYKLHGVLRPLNTNSKQSPNQPIHPQQHSNLYNTLHGNAAKGPPPQAQQVPPTTNAGNLHSFSASNPFGNTLMNPSQGFNHFNDDHLSQSLPSFRNDSVISNTNTNLFNDLNLNPDMDLDKDDEIDRLLNMNLFQTDNFTIGLDKDGARKPEVLEMHDEIMTDPHDKQWNWLDFGPTT</sequence>
<name>G3BEJ0_CANTC</name>
<evidence type="ECO:0000256" key="5">
    <source>
        <dbReference type="ARBA" id="ARBA00023015"/>
    </source>
</evidence>
<dbReference type="InterPro" id="IPR000679">
    <property type="entry name" value="Znf_GATA"/>
</dbReference>
<evidence type="ECO:0000256" key="8">
    <source>
        <dbReference type="PROSITE-ProRule" id="PRU00094"/>
    </source>
</evidence>
<feature type="region of interest" description="Disordered" evidence="9">
    <location>
        <begin position="180"/>
        <end position="210"/>
    </location>
</feature>
<dbReference type="KEGG" id="cten:18250033"/>
<dbReference type="Gene3D" id="3.30.50.10">
    <property type="entry name" value="Erythroid Transcription Factor GATA-1, subunit A"/>
    <property type="match status" value="1"/>
</dbReference>
<accession>G3BEJ0</accession>
<dbReference type="AlphaFoldDB" id="G3BEJ0"/>
<dbReference type="eggNOG" id="KOG1601">
    <property type="taxonomic scope" value="Eukaryota"/>
</dbReference>
<dbReference type="SUPFAM" id="SSF57716">
    <property type="entry name" value="Glucocorticoid receptor-like (DNA-binding domain)"/>
    <property type="match status" value="1"/>
</dbReference>
<dbReference type="PRINTS" id="PR00619">
    <property type="entry name" value="GATAZNFINGER"/>
</dbReference>
<dbReference type="PROSITE" id="PS00344">
    <property type="entry name" value="GATA_ZN_FINGER_1"/>
    <property type="match status" value="1"/>
</dbReference>
<dbReference type="GO" id="GO:0000978">
    <property type="term" value="F:RNA polymerase II cis-regulatory region sequence-specific DNA binding"/>
    <property type="evidence" value="ECO:0007669"/>
    <property type="project" value="TreeGrafter"/>
</dbReference>
<feature type="domain" description="GATA-type" evidence="10">
    <location>
        <begin position="214"/>
        <end position="267"/>
    </location>
</feature>
<evidence type="ECO:0000256" key="1">
    <source>
        <dbReference type="ARBA" id="ARBA00004123"/>
    </source>
</evidence>
<evidence type="ECO:0000256" key="4">
    <source>
        <dbReference type="ARBA" id="ARBA00022833"/>
    </source>
</evidence>
<feature type="compositionally biased region" description="Low complexity" evidence="9">
    <location>
        <begin position="121"/>
        <end position="133"/>
    </location>
</feature>
<evidence type="ECO:0000256" key="7">
    <source>
        <dbReference type="ARBA" id="ARBA00023242"/>
    </source>
</evidence>
<dbReference type="InterPro" id="IPR013860">
    <property type="entry name" value="AreA_GATA"/>
</dbReference>
<dbReference type="Pfam" id="PF08550">
    <property type="entry name" value="GATA_AreA"/>
    <property type="match status" value="1"/>
</dbReference>
<dbReference type="RefSeq" id="XP_006689769.1">
    <property type="nucleotide sequence ID" value="XM_006689706.1"/>
</dbReference>
<dbReference type="GO" id="GO:0000981">
    <property type="term" value="F:DNA-binding transcription factor activity, RNA polymerase II-specific"/>
    <property type="evidence" value="ECO:0007669"/>
    <property type="project" value="TreeGrafter"/>
</dbReference>
<feature type="region of interest" description="Disordered" evidence="9">
    <location>
        <begin position="90"/>
        <end position="143"/>
    </location>
</feature>
<dbReference type="HOGENOM" id="CLU_574940_0_0_1"/>
<dbReference type="PANTHER" id="PTHR10071">
    <property type="entry name" value="TRANSCRIPTION FACTOR GATA FAMILY MEMBER"/>
    <property type="match status" value="1"/>
</dbReference>
<reference evidence="11 12" key="1">
    <citation type="journal article" date="2011" name="Proc. Natl. Acad. Sci. U.S.A.">
        <title>Comparative genomics of xylose-fermenting fungi for enhanced biofuel production.</title>
        <authorList>
            <person name="Wohlbach D.J."/>
            <person name="Kuo A."/>
            <person name="Sato T.K."/>
            <person name="Potts K.M."/>
            <person name="Salamov A.A."/>
            <person name="LaButti K.M."/>
            <person name="Sun H."/>
            <person name="Clum A."/>
            <person name="Pangilinan J.L."/>
            <person name="Lindquist E.A."/>
            <person name="Lucas S."/>
            <person name="Lapidus A."/>
            <person name="Jin M."/>
            <person name="Gunawan C."/>
            <person name="Balan V."/>
            <person name="Dale B.E."/>
            <person name="Jeffries T.W."/>
            <person name="Zinkel R."/>
            <person name="Barry K.W."/>
            <person name="Grigoriev I.V."/>
            <person name="Gasch A.P."/>
        </authorList>
    </citation>
    <scope>NUCLEOTIDE SEQUENCE [LARGE SCALE GENOMIC DNA]</scope>
    <source>
        <strain evidence="12">ATCC 10573 / BCRC 21748 / CBS 615 / JCM 9827 / NBRC 10315 / NRRL Y-1498 / VKM Y-70</strain>
    </source>
</reference>
<dbReference type="Pfam" id="PF00320">
    <property type="entry name" value="GATA"/>
    <property type="match status" value="1"/>
</dbReference>
<dbReference type="CDD" id="cd00202">
    <property type="entry name" value="ZnF_GATA"/>
    <property type="match status" value="1"/>
</dbReference>
<dbReference type="InterPro" id="IPR039355">
    <property type="entry name" value="Transcription_factor_GATA"/>
</dbReference>
<feature type="compositionally biased region" description="Polar residues" evidence="9">
    <location>
        <begin position="258"/>
        <end position="282"/>
    </location>
</feature>
<dbReference type="GeneID" id="18250033"/>
<dbReference type="STRING" id="590646.G3BEJ0"/>
<dbReference type="InterPro" id="IPR013088">
    <property type="entry name" value="Znf_NHR/GATA"/>
</dbReference>
<keyword evidence="5" id="KW-0805">Transcription regulation</keyword>
<feature type="compositionally biased region" description="Polar residues" evidence="9">
    <location>
        <begin position="183"/>
        <end position="195"/>
    </location>
</feature>